<feature type="region of interest" description="Disordered" evidence="2">
    <location>
        <begin position="146"/>
        <end position="194"/>
    </location>
</feature>
<reference evidence="4" key="1">
    <citation type="submission" date="2023-04" db="EMBL/GenBank/DDBJ databases">
        <title>Ambrosiozyma monospora NBRC 1965.</title>
        <authorList>
            <person name="Ichikawa N."/>
            <person name="Sato H."/>
            <person name="Tonouchi N."/>
        </authorList>
    </citation>
    <scope>NUCLEOTIDE SEQUENCE</scope>
    <source>
        <strain evidence="4">NBRC 1965</strain>
    </source>
</reference>
<dbReference type="Pfam" id="PF01207">
    <property type="entry name" value="Dus"/>
    <property type="match status" value="1"/>
</dbReference>
<dbReference type="SUPFAM" id="SSF51395">
    <property type="entry name" value="FMN-linked oxidoreductases"/>
    <property type="match status" value="1"/>
</dbReference>
<dbReference type="EMBL" id="BSXU01009247">
    <property type="protein sequence ID" value="GME68506.1"/>
    <property type="molecule type" value="Genomic_DNA"/>
</dbReference>
<evidence type="ECO:0000313" key="5">
    <source>
        <dbReference type="Proteomes" id="UP001165063"/>
    </source>
</evidence>
<proteinExistence type="predicted"/>
<evidence type="ECO:0000259" key="3">
    <source>
        <dbReference type="Pfam" id="PF01207"/>
    </source>
</evidence>
<keyword evidence="1" id="KW-0520">NAD</keyword>
<dbReference type="GO" id="GO:0017150">
    <property type="term" value="F:tRNA dihydrouridine synthase activity"/>
    <property type="evidence" value="ECO:0007669"/>
    <property type="project" value="TreeGrafter"/>
</dbReference>
<dbReference type="OrthoDB" id="10262250at2759"/>
<protein>
    <submittedName>
        <fullName evidence="4">Unnamed protein product</fullName>
    </submittedName>
</protein>
<dbReference type="InterPro" id="IPR052582">
    <property type="entry name" value="tRNA-DUS-like"/>
</dbReference>
<evidence type="ECO:0000256" key="2">
    <source>
        <dbReference type="SAM" id="MobiDB-lite"/>
    </source>
</evidence>
<dbReference type="AlphaFoldDB" id="A0A9W6W8P6"/>
<dbReference type="Gene3D" id="3.20.20.70">
    <property type="entry name" value="Aldolase class I"/>
    <property type="match status" value="1"/>
</dbReference>
<dbReference type="Proteomes" id="UP001165063">
    <property type="component" value="Unassembled WGS sequence"/>
</dbReference>
<organism evidence="4 5">
    <name type="scientific">Ambrosiozyma monospora</name>
    <name type="common">Yeast</name>
    <name type="synonym">Endomycopsis monosporus</name>
    <dbReference type="NCBI Taxonomy" id="43982"/>
    <lineage>
        <taxon>Eukaryota</taxon>
        <taxon>Fungi</taxon>
        <taxon>Dikarya</taxon>
        <taxon>Ascomycota</taxon>
        <taxon>Saccharomycotina</taxon>
        <taxon>Pichiomycetes</taxon>
        <taxon>Pichiales</taxon>
        <taxon>Pichiaceae</taxon>
        <taxon>Ambrosiozyma</taxon>
    </lineage>
</organism>
<dbReference type="PANTHER" id="PTHR45936:SF1">
    <property type="entry name" value="TRNA-DIHYDROURIDINE(20) SYNTHASE [NAD(P)+]-LIKE"/>
    <property type="match status" value="1"/>
</dbReference>
<accession>A0A9W6W8P6</accession>
<feature type="compositionally biased region" description="Basic and acidic residues" evidence="2">
    <location>
        <begin position="147"/>
        <end position="181"/>
    </location>
</feature>
<comment type="caution">
    <text evidence="4">The sequence shown here is derived from an EMBL/GenBank/DDBJ whole genome shotgun (WGS) entry which is preliminary data.</text>
</comment>
<sequence>MHCRRREMRNREAPIRDYVTSVKATCLKHGVSFILNGGVENYKQFVELQKQYGEDCGVMIAEAAETNATCFSEDGPKSWYVVAKEFIRWCVKFNQHPANAKYCLARIIPNTNGKNKIYALISKSKTLDQMKTILLDQMDDDGNFIENKSEQADGGKSDAGTKVEMENDKKRKVEHVDEPKDLAVSSSVDKKIKV</sequence>
<keyword evidence="5" id="KW-1185">Reference proteome</keyword>
<evidence type="ECO:0000313" key="4">
    <source>
        <dbReference type="EMBL" id="GME68506.1"/>
    </source>
</evidence>
<dbReference type="PANTHER" id="PTHR45936">
    <property type="entry name" value="TRNA-DIHYDROURIDINE(20) SYNTHASE [NAD(P)+]-LIKE"/>
    <property type="match status" value="1"/>
</dbReference>
<gene>
    <name evidence="4" type="ORF">Amon01_000903900</name>
</gene>
<dbReference type="InterPro" id="IPR035587">
    <property type="entry name" value="DUS-like_FMN-bd"/>
</dbReference>
<dbReference type="InterPro" id="IPR013785">
    <property type="entry name" value="Aldolase_TIM"/>
</dbReference>
<name>A0A9W6W8P6_AMBMO</name>
<dbReference type="GO" id="GO:0005737">
    <property type="term" value="C:cytoplasm"/>
    <property type="evidence" value="ECO:0007669"/>
    <property type="project" value="TreeGrafter"/>
</dbReference>
<feature type="domain" description="DUS-like FMN-binding" evidence="3">
    <location>
        <begin position="2"/>
        <end position="73"/>
    </location>
</feature>
<evidence type="ECO:0000256" key="1">
    <source>
        <dbReference type="ARBA" id="ARBA00023027"/>
    </source>
</evidence>